<evidence type="ECO:0000313" key="2">
    <source>
        <dbReference type="Proteomes" id="UP000001542"/>
    </source>
</evidence>
<dbReference type="VEuPathDB" id="TrichDB:TVAGG3_0827960"/>
<gene>
    <name evidence="1" type="ORF">TVAG_090790</name>
</gene>
<name>A2F916_TRIV3</name>
<reference evidence="1" key="1">
    <citation type="submission" date="2006-10" db="EMBL/GenBank/DDBJ databases">
        <authorList>
            <person name="Amadeo P."/>
            <person name="Zhao Q."/>
            <person name="Wortman J."/>
            <person name="Fraser-Liggett C."/>
            <person name="Carlton J."/>
        </authorList>
    </citation>
    <scope>NUCLEOTIDE SEQUENCE</scope>
    <source>
        <strain evidence="1">G3</strain>
    </source>
</reference>
<dbReference type="AlphaFoldDB" id="A2F916"/>
<reference evidence="1" key="2">
    <citation type="journal article" date="2007" name="Science">
        <title>Draft genome sequence of the sexually transmitted pathogen Trichomonas vaginalis.</title>
        <authorList>
            <person name="Carlton J.M."/>
            <person name="Hirt R.P."/>
            <person name="Silva J.C."/>
            <person name="Delcher A.L."/>
            <person name="Schatz M."/>
            <person name="Zhao Q."/>
            <person name="Wortman J.R."/>
            <person name="Bidwell S.L."/>
            <person name="Alsmark U.C.M."/>
            <person name="Besteiro S."/>
            <person name="Sicheritz-Ponten T."/>
            <person name="Noel C.J."/>
            <person name="Dacks J.B."/>
            <person name="Foster P.G."/>
            <person name="Simillion C."/>
            <person name="Van de Peer Y."/>
            <person name="Miranda-Saavedra D."/>
            <person name="Barton G.J."/>
            <person name="Westrop G.D."/>
            <person name="Mueller S."/>
            <person name="Dessi D."/>
            <person name="Fiori P.L."/>
            <person name="Ren Q."/>
            <person name="Paulsen I."/>
            <person name="Zhang H."/>
            <person name="Bastida-Corcuera F.D."/>
            <person name="Simoes-Barbosa A."/>
            <person name="Brown M.T."/>
            <person name="Hayes R.D."/>
            <person name="Mukherjee M."/>
            <person name="Okumura C.Y."/>
            <person name="Schneider R."/>
            <person name="Smith A.J."/>
            <person name="Vanacova S."/>
            <person name="Villalvazo M."/>
            <person name="Haas B.J."/>
            <person name="Pertea M."/>
            <person name="Feldblyum T.V."/>
            <person name="Utterback T.R."/>
            <person name="Shu C.L."/>
            <person name="Osoegawa K."/>
            <person name="de Jong P.J."/>
            <person name="Hrdy I."/>
            <person name="Horvathova L."/>
            <person name="Zubacova Z."/>
            <person name="Dolezal P."/>
            <person name="Malik S.B."/>
            <person name="Logsdon J.M. Jr."/>
            <person name="Henze K."/>
            <person name="Gupta A."/>
            <person name="Wang C.C."/>
            <person name="Dunne R.L."/>
            <person name="Upcroft J.A."/>
            <person name="Upcroft P."/>
            <person name="White O."/>
            <person name="Salzberg S.L."/>
            <person name="Tang P."/>
            <person name="Chiu C.-H."/>
            <person name="Lee Y.-S."/>
            <person name="Embley T.M."/>
            <person name="Coombs G.H."/>
            <person name="Mottram J.C."/>
            <person name="Tachezy J."/>
            <person name="Fraser-Liggett C.M."/>
            <person name="Johnson P.J."/>
        </authorList>
    </citation>
    <scope>NUCLEOTIDE SEQUENCE [LARGE SCALE GENOMIC DNA]</scope>
    <source>
        <strain evidence="1">G3</strain>
    </source>
</reference>
<dbReference type="KEGG" id="tva:4756390"/>
<dbReference type="VEuPathDB" id="TrichDB:TVAG_090790"/>
<accession>A2F916</accession>
<sequence length="315" mass="37107">MIVEKVSIYQLLDNDDPVEIQSNNNSMLEDSIKQLILQNINPKNVDFATEKIFTFIIDQTYYHFYHFIQNNLYYALLIITKLDLTKLFYDFFLSVDRDMCEKLKGLPIKSIFTYINSLISFWSYYDEKTMHIIYSDKEFDQNIEFSSANTFYFDPITTIPAETDYKELWSNILSEVPVYVECEDPYLLSKAVNCLQFFTLPRKYKGKLTIRYNTDESNLGKDQDANIIGLTQISNYENKYVLKIKKSAPSSYEMLKWVDCNKKMNELIDKIILINLIKNPFYELLGGNPLNENFDEFVSEESALLLPSYKVLKKF</sequence>
<evidence type="ECO:0000313" key="1">
    <source>
        <dbReference type="EMBL" id="EAX98591.1"/>
    </source>
</evidence>
<dbReference type="InParanoid" id="A2F916"/>
<dbReference type="Proteomes" id="UP000001542">
    <property type="component" value="Unassembled WGS sequence"/>
</dbReference>
<keyword evidence="2" id="KW-1185">Reference proteome</keyword>
<dbReference type="RefSeq" id="XP_001311521.1">
    <property type="nucleotide sequence ID" value="XM_001311520.1"/>
</dbReference>
<dbReference type="EMBL" id="DS113669">
    <property type="protein sequence ID" value="EAX98591.1"/>
    <property type="molecule type" value="Genomic_DNA"/>
</dbReference>
<proteinExistence type="predicted"/>
<organism evidence="1 2">
    <name type="scientific">Trichomonas vaginalis (strain ATCC PRA-98 / G3)</name>
    <dbReference type="NCBI Taxonomy" id="412133"/>
    <lineage>
        <taxon>Eukaryota</taxon>
        <taxon>Metamonada</taxon>
        <taxon>Parabasalia</taxon>
        <taxon>Trichomonadida</taxon>
        <taxon>Trichomonadidae</taxon>
        <taxon>Trichomonas</taxon>
    </lineage>
</organism>
<protein>
    <submittedName>
        <fullName evidence="1">Uncharacterized protein</fullName>
    </submittedName>
</protein>